<dbReference type="PANTHER" id="PTHR46517">
    <property type="entry name" value="FRUCTOSE-2,6-BISPHOSPHATASE TIGAR"/>
    <property type="match status" value="1"/>
</dbReference>
<dbReference type="OrthoDB" id="354304at2759"/>
<keyword evidence="5" id="KW-1185">Reference proteome</keyword>
<dbReference type="AlphaFoldDB" id="A0A0C9ZYI6"/>
<protein>
    <recommendedName>
        <fullName evidence="6">Phosphoglycerate mutase (2,3-diphosphoglycerate-dependent)</fullName>
    </recommendedName>
</protein>
<dbReference type="HOGENOM" id="CLU_033323_9_2_1"/>
<dbReference type="SUPFAM" id="SSF53254">
    <property type="entry name" value="Phosphoglycerate mutase-like"/>
    <property type="match status" value="1"/>
</dbReference>
<evidence type="ECO:0008006" key="6">
    <source>
        <dbReference type="Google" id="ProtNLM"/>
    </source>
</evidence>
<dbReference type="PROSITE" id="PS00175">
    <property type="entry name" value="PG_MUTASE"/>
    <property type="match status" value="1"/>
</dbReference>
<feature type="active site" description="Tele-phosphohistidine intermediate" evidence="2">
    <location>
        <position position="72"/>
    </location>
</feature>
<feature type="binding site" evidence="3">
    <location>
        <position position="121"/>
    </location>
    <ligand>
        <name>substrate</name>
    </ligand>
</feature>
<evidence type="ECO:0000256" key="2">
    <source>
        <dbReference type="PIRSR" id="PIRSR613078-1"/>
    </source>
</evidence>
<dbReference type="EMBL" id="KN833685">
    <property type="protein sequence ID" value="KIK31054.1"/>
    <property type="molecule type" value="Genomic_DNA"/>
</dbReference>
<dbReference type="CDD" id="cd07067">
    <property type="entry name" value="HP_PGM_like"/>
    <property type="match status" value="1"/>
</dbReference>
<reference evidence="5" key="2">
    <citation type="submission" date="2015-01" db="EMBL/GenBank/DDBJ databases">
        <title>Evolutionary Origins and Diversification of the Mycorrhizal Mutualists.</title>
        <authorList>
            <consortium name="DOE Joint Genome Institute"/>
            <consortium name="Mycorrhizal Genomics Consortium"/>
            <person name="Kohler A."/>
            <person name="Kuo A."/>
            <person name="Nagy L.G."/>
            <person name="Floudas D."/>
            <person name="Copeland A."/>
            <person name="Barry K.W."/>
            <person name="Cichocki N."/>
            <person name="Veneault-Fourrey C."/>
            <person name="LaButti K."/>
            <person name="Lindquist E.A."/>
            <person name="Lipzen A."/>
            <person name="Lundell T."/>
            <person name="Morin E."/>
            <person name="Murat C."/>
            <person name="Riley R."/>
            <person name="Ohm R."/>
            <person name="Sun H."/>
            <person name="Tunlid A."/>
            <person name="Henrissat B."/>
            <person name="Grigoriev I.V."/>
            <person name="Hibbett D.S."/>
            <person name="Martin F."/>
        </authorList>
    </citation>
    <scope>NUCLEOTIDE SEQUENCE [LARGE SCALE GENOMIC DNA]</scope>
    <source>
        <strain evidence="5">441</strain>
    </source>
</reference>
<evidence type="ECO:0000313" key="4">
    <source>
        <dbReference type="EMBL" id="KIK31054.1"/>
    </source>
</evidence>
<reference evidence="4 5" key="1">
    <citation type="submission" date="2014-04" db="EMBL/GenBank/DDBJ databases">
        <authorList>
            <consortium name="DOE Joint Genome Institute"/>
            <person name="Kuo A."/>
            <person name="Kohler A."/>
            <person name="Costa M.D."/>
            <person name="Nagy L.G."/>
            <person name="Floudas D."/>
            <person name="Copeland A."/>
            <person name="Barry K.W."/>
            <person name="Cichocki N."/>
            <person name="Veneault-Fourrey C."/>
            <person name="LaButti K."/>
            <person name="Lindquist E.A."/>
            <person name="Lipzen A."/>
            <person name="Lundell T."/>
            <person name="Morin E."/>
            <person name="Murat C."/>
            <person name="Sun H."/>
            <person name="Tunlid A."/>
            <person name="Henrissat B."/>
            <person name="Grigoriev I.V."/>
            <person name="Hibbett D.S."/>
            <person name="Martin F."/>
            <person name="Nordberg H.P."/>
            <person name="Cantor M.N."/>
            <person name="Hua S.X."/>
        </authorList>
    </citation>
    <scope>NUCLEOTIDE SEQUENCE [LARGE SCALE GENOMIC DNA]</scope>
    <source>
        <strain evidence="4 5">441</strain>
    </source>
</reference>
<dbReference type="GO" id="GO:0004331">
    <property type="term" value="F:fructose-2,6-bisphosphate 2-phosphatase activity"/>
    <property type="evidence" value="ECO:0007669"/>
    <property type="project" value="TreeGrafter"/>
</dbReference>
<evidence type="ECO:0000256" key="1">
    <source>
        <dbReference type="ARBA" id="ARBA00022801"/>
    </source>
</evidence>
<dbReference type="PANTHER" id="PTHR46517:SF1">
    <property type="entry name" value="FRUCTOSE-2,6-BISPHOSPHATASE TIGAR"/>
    <property type="match status" value="1"/>
</dbReference>
<dbReference type="GO" id="GO:0043456">
    <property type="term" value="P:regulation of pentose-phosphate shunt"/>
    <property type="evidence" value="ECO:0007669"/>
    <property type="project" value="TreeGrafter"/>
</dbReference>
<dbReference type="Proteomes" id="UP000054018">
    <property type="component" value="Unassembled WGS sequence"/>
</dbReference>
<dbReference type="InterPro" id="IPR001345">
    <property type="entry name" value="PG/BPGM_mutase_AS"/>
</dbReference>
<evidence type="ECO:0000313" key="5">
    <source>
        <dbReference type="Proteomes" id="UP000054018"/>
    </source>
</evidence>
<dbReference type="GO" id="GO:0045820">
    <property type="term" value="P:negative regulation of glycolytic process"/>
    <property type="evidence" value="ECO:0007669"/>
    <property type="project" value="TreeGrafter"/>
</dbReference>
<gene>
    <name evidence="4" type="ORF">PISMIDRAFT_129785</name>
</gene>
<organism evidence="4 5">
    <name type="scientific">Pisolithus microcarpus 441</name>
    <dbReference type="NCBI Taxonomy" id="765257"/>
    <lineage>
        <taxon>Eukaryota</taxon>
        <taxon>Fungi</taxon>
        <taxon>Dikarya</taxon>
        <taxon>Basidiomycota</taxon>
        <taxon>Agaricomycotina</taxon>
        <taxon>Agaricomycetes</taxon>
        <taxon>Agaricomycetidae</taxon>
        <taxon>Boletales</taxon>
        <taxon>Sclerodermatineae</taxon>
        <taxon>Pisolithaceae</taxon>
        <taxon>Pisolithus</taxon>
    </lineage>
</organism>
<dbReference type="Gene3D" id="3.40.50.1240">
    <property type="entry name" value="Phosphoglycerate mutase-like"/>
    <property type="match status" value="1"/>
</dbReference>
<feature type="active site" description="Proton donor/acceptor" evidence="2">
    <location>
        <position position="146"/>
    </location>
</feature>
<dbReference type="InterPro" id="IPR013078">
    <property type="entry name" value="His_Pase_superF_clade-1"/>
</dbReference>
<dbReference type="Pfam" id="PF00300">
    <property type="entry name" value="His_Phos_1"/>
    <property type="match status" value="1"/>
</dbReference>
<dbReference type="InterPro" id="IPR029033">
    <property type="entry name" value="His_PPase_superfam"/>
</dbReference>
<keyword evidence="1" id="KW-0378">Hydrolase</keyword>
<feature type="binding site" evidence="3">
    <location>
        <begin position="71"/>
        <end position="78"/>
    </location>
    <ligand>
        <name>substrate</name>
    </ligand>
</feature>
<accession>A0A0C9ZYI6</accession>
<sequence>MDNLGISGSGSACLEVAIKMLAIAQYESSGEVGSLSHTKLGTCMAWVFCWASMNSGLGPTSMTSFRLYIVRHGETDWNRTRRIQGQKDVPLNETGIAQAALVAQALKEVTFTKAYTSDLQRASKTAEVILQYHPSVIAEKDKALREVYMGELEGEPGNSMKPAPSKETTEALMRRWQSWYSRSVVGYMLSKVKKGTAGGGTGGPECILVVSHGGLISNMVRVLVASGVVLPARGVVVGRCLNTGVSIIDYSESIQGRNKGIYLNGTLAKYSDVTHLARTNVVEENVDERVCDRAIP</sequence>
<proteinExistence type="predicted"/>
<dbReference type="STRING" id="765257.A0A0C9ZYI6"/>
<dbReference type="InterPro" id="IPR051695">
    <property type="entry name" value="Phosphoglycerate_Mutase"/>
</dbReference>
<dbReference type="GO" id="GO:0005829">
    <property type="term" value="C:cytosol"/>
    <property type="evidence" value="ECO:0007669"/>
    <property type="project" value="TreeGrafter"/>
</dbReference>
<evidence type="ECO:0000256" key="3">
    <source>
        <dbReference type="PIRSR" id="PIRSR613078-2"/>
    </source>
</evidence>
<name>A0A0C9ZYI6_9AGAM</name>
<dbReference type="SMART" id="SM00855">
    <property type="entry name" value="PGAM"/>
    <property type="match status" value="1"/>
</dbReference>